<gene>
    <name evidence="1" type="ORF">S01H1_35399</name>
</gene>
<reference evidence="1" key="1">
    <citation type="journal article" date="2014" name="Front. Microbiol.">
        <title>High frequency of phylogenetically diverse reductive dehalogenase-homologous genes in deep subseafloor sedimentary metagenomes.</title>
        <authorList>
            <person name="Kawai M."/>
            <person name="Futagami T."/>
            <person name="Toyoda A."/>
            <person name="Takaki Y."/>
            <person name="Nishi S."/>
            <person name="Hori S."/>
            <person name="Arai W."/>
            <person name="Tsubouchi T."/>
            <person name="Morono Y."/>
            <person name="Uchiyama I."/>
            <person name="Ito T."/>
            <person name="Fujiyama A."/>
            <person name="Inagaki F."/>
            <person name="Takami H."/>
        </authorList>
    </citation>
    <scope>NUCLEOTIDE SEQUENCE</scope>
    <source>
        <strain evidence="1">Expedition CK06-06</strain>
    </source>
</reference>
<accession>X0VG17</accession>
<dbReference type="AlphaFoldDB" id="X0VG17"/>
<proteinExistence type="predicted"/>
<comment type="caution">
    <text evidence="1">The sequence shown here is derived from an EMBL/GenBank/DDBJ whole genome shotgun (WGS) entry which is preliminary data.</text>
</comment>
<organism evidence="1">
    <name type="scientific">marine sediment metagenome</name>
    <dbReference type="NCBI Taxonomy" id="412755"/>
    <lineage>
        <taxon>unclassified sequences</taxon>
        <taxon>metagenomes</taxon>
        <taxon>ecological metagenomes</taxon>
    </lineage>
</organism>
<name>X0VG17_9ZZZZ</name>
<evidence type="ECO:0000313" key="1">
    <source>
        <dbReference type="EMBL" id="GAG11403.1"/>
    </source>
</evidence>
<sequence length="149" mass="15504">HPDVPAGAYLSWIEAQDQNLRFLGSAHPGTLTTRTDADTGVCTLPDSRGLAHGITIANTVAVWWTGGKRTGMTVSAQTGAAVTVDGGSGDNFPVLNTPLEVGADPTATVGSRIFAGERIPYPGNPNRLRLIEEAASGKANLIMWVPPGE</sequence>
<protein>
    <submittedName>
        <fullName evidence="1">Uncharacterized protein</fullName>
    </submittedName>
</protein>
<feature type="non-terminal residue" evidence="1">
    <location>
        <position position="1"/>
    </location>
</feature>
<dbReference type="EMBL" id="BARS01022121">
    <property type="protein sequence ID" value="GAG11403.1"/>
    <property type="molecule type" value="Genomic_DNA"/>
</dbReference>